<dbReference type="Pfam" id="PF13242">
    <property type="entry name" value="Hydrolase_like"/>
    <property type="match status" value="1"/>
</dbReference>
<dbReference type="Pfam" id="PF13344">
    <property type="entry name" value="Hydrolase_6"/>
    <property type="match status" value="1"/>
</dbReference>
<evidence type="ECO:0000313" key="1">
    <source>
        <dbReference type="EMBL" id="EMA43827.1"/>
    </source>
</evidence>
<evidence type="ECO:0000313" key="2">
    <source>
        <dbReference type="Proteomes" id="UP000011669"/>
    </source>
</evidence>
<dbReference type="STRING" id="1227455.C449_12335"/>
<gene>
    <name evidence="1" type="ORF">C449_12335</name>
</gene>
<dbReference type="PATRIC" id="fig|1227455.4.peg.2528"/>
<dbReference type="PANTHER" id="PTHR19288:SF46">
    <property type="entry name" value="HALOACID DEHALOGENASE-LIKE HYDROLASE DOMAIN-CONTAINING PROTEIN 2"/>
    <property type="match status" value="1"/>
</dbReference>
<dbReference type="Gene3D" id="3.40.50.1000">
    <property type="entry name" value="HAD superfamily/HAD-like"/>
    <property type="match status" value="2"/>
</dbReference>
<dbReference type="EMBL" id="AOMD01000027">
    <property type="protein sequence ID" value="EMA43827.1"/>
    <property type="molecule type" value="Genomic_DNA"/>
</dbReference>
<dbReference type="InterPro" id="IPR036412">
    <property type="entry name" value="HAD-like_sf"/>
</dbReference>
<organism evidence="1 2">
    <name type="scientific">Halococcus saccharolyticus DSM 5350</name>
    <dbReference type="NCBI Taxonomy" id="1227455"/>
    <lineage>
        <taxon>Archaea</taxon>
        <taxon>Methanobacteriati</taxon>
        <taxon>Methanobacteriota</taxon>
        <taxon>Stenosarchaea group</taxon>
        <taxon>Halobacteria</taxon>
        <taxon>Halobacteriales</taxon>
        <taxon>Halococcaceae</taxon>
        <taxon>Halococcus</taxon>
    </lineage>
</organism>
<dbReference type="Proteomes" id="UP000011669">
    <property type="component" value="Unassembled WGS sequence"/>
</dbReference>
<keyword evidence="2" id="KW-1185">Reference proteome</keyword>
<protein>
    <submittedName>
        <fullName evidence="1">Arabinose operon protein AraL</fullName>
    </submittedName>
</protein>
<dbReference type="NCBIfam" id="TIGR01460">
    <property type="entry name" value="HAD-SF-IIA"/>
    <property type="match status" value="1"/>
</dbReference>
<dbReference type="OrthoDB" id="25155at2157"/>
<accession>M0MDI7</accession>
<dbReference type="PIRSF" id="PIRSF000915">
    <property type="entry name" value="PGP-type_phosphatase"/>
    <property type="match status" value="1"/>
</dbReference>
<dbReference type="InterPro" id="IPR023214">
    <property type="entry name" value="HAD_sf"/>
</dbReference>
<dbReference type="GO" id="GO:0005737">
    <property type="term" value="C:cytoplasm"/>
    <property type="evidence" value="ECO:0007669"/>
    <property type="project" value="TreeGrafter"/>
</dbReference>
<sequence>MATRGVIIDLDGTVYRGNTRLAGAREGIATLHDSSCDVCFVSNNPAKSPTEFAARLTEMDVPADAEAVVSAASVTATTLERTHSDADLFVIGSPGLRSILENRDFALTDDPAACDVLVASYDRGFEYDDMTDGLRAIEAGAAFVGTDPDRTIPTADGRAVPGSGAIINAITGVVDREPDWIAGKPAERMAETALTRLDCAPEECLVIGDRLDTDIAMGERHGMTTVLVLTGVTDRATLATSDIEPDHVIDGLGDIGVVLDTIDAD</sequence>
<comment type="caution">
    <text evidence="1">The sequence shown here is derived from an EMBL/GenBank/DDBJ whole genome shotgun (WGS) entry which is preliminary data.</text>
</comment>
<reference evidence="1 2" key="1">
    <citation type="journal article" date="2014" name="PLoS Genet.">
        <title>Phylogenetically driven sequencing of extremely halophilic archaea reveals strategies for static and dynamic osmo-response.</title>
        <authorList>
            <person name="Becker E.A."/>
            <person name="Seitzer P.M."/>
            <person name="Tritt A."/>
            <person name="Larsen D."/>
            <person name="Krusor M."/>
            <person name="Yao A.I."/>
            <person name="Wu D."/>
            <person name="Madern D."/>
            <person name="Eisen J.A."/>
            <person name="Darling A.E."/>
            <person name="Facciotti M.T."/>
        </authorList>
    </citation>
    <scope>NUCLEOTIDE SEQUENCE [LARGE SCALE GENOMIC DNA]</scope>
    <source>
        <strain evidence="1 2">DSM 5350</strain>
    </source>
</reference>
<name>M0MDI7_9EURY</name>
<dbReference type="AlphaFoldDB" id="M0MDI7"/>
<dbReference type="InParanoid" id="M0MDI7"/>
<proteinExistence type="predicted"/>
<dbReference type="GO" id="GO:0016791">
    <property type="term" value="F:phosphatase activity"/>
    <property type="evidence" value="ECO:0007669"/>
    <property type="project" value="TreeGrafter"/>
</dbReference>
<dbReference type="RefSeq" id="WP_006078328.1">
    <property type="nucleotide sequence ID" value="NZ_AOMD01000027.1"/>
</dbReference>
<dbReference type="PANTHER" id="PTHR19288">
    <property type="entry name" value="4-NITROPHENYLPHOSPHATASE-RELATED"/>
    <property type="match status" value="1"/>
</dbReference>
<dbReference type="InterPro" id="IPR006357">
    <property type="entry name" value="HAD-SF_hydro_IIA"/>
</dbReference>
<dbReference type="SUPFAM" id="SSF56784">
    <property type="entry name" value="HAD-like"/>
    <property type="match status" value="1"/>
</dbReference>